<evidence type="ECO:0000313" key="2">
    <source>
        <dbReference type="Proteomes" id="UP000242287"/>
    </source>
</evidence>
<reference evidence="1" key="1">
    <citation type="submission" date="2014-02" db="EMBL/GenBank/DDBJ databases">
        <title>Transposable element dynamics among asymbiotic and ectomycorrhizal Amanita fungi.</title>
        <authorList>
            <consortium name="DOE Joint Genome Institute"/>
            <person name="Hess J."/>
            <person name="Skrede I."/>
            <person name="Wolfe B."/>
            <person name="LaButti K."/>
            <person name="Ohm R.A."/>
            <person name="Grigoriev I.V."/>
            <person name="Pringle A."/>
        </authorList>
    </citation>
    <scope>NUCLEOTIDE SEQUENCE [LARGE SCALE GENOMIC DNA]</scope>
    <source>
        <strain evidence="1">SKay4041</strain>
    </source>
</reference>
<proteinExistence type="predicted"/>
<dbReference type="Proteomes" id="UP000242287">
    <property type="component" value="Unassembled WGS sequence"/>
</dbReference>
<name>A0A2A9NDA8_9AGAR</name>
<accession>A0A2A9NDA8</accession>
<dbReference type="AlphaFoldDB" id="A0A2A9NDA8"/>
<organism evidence="1 2">
    <name type="scientific">Amanita thiersii Skay4041</name>
    <dbReference type="NCBI Taxonomy" id="703135"/>
    <lineage>
        <taxon>Eukaryota</taxon>
        <taxon>Fungi</taxon>
        <taxon>Dikarya</taxon>
        <taxon>Basidiomycota</taxon>
        <taxon>Agaricomycotina</taxon>
        <taxon>Agaricomycetes</taxon>
        <taxon>Agaricomycetidae</taxon>
        <taxon>Agaricales</taxon>
        <taxon>Pluteineae</taxon>
        <taxon>Amanitaceae</taxon>
        <taxon>Amanita</taxon>
    </lineage>
</organism>
<keyword evidence="2" id="KW-1185">Reference proteome</keyword>
<sequence>MWYVSVILSTWLADQHERSYSSVKQLQVTNTGTGPLVMVAEGKTISLPVSTDPVTVPPYWAPYQVSVDTGGGTAGDAVATLTYPDEYTVAFAPTAITAAANLSCAITAVGSG</sequence>
<gene>
    <name evidence="1" type="ORF">AMATHDRAFT_50406</name>
</gene>
<dbReference type="EMBL" id="KZ302121">
    <property type="protein sequence ID" value="PFH47294.1"/>
    <property type="molecule type" value="Genomic_DNA"/>
</dbReference>
<evidence type="ECO:0000313" key="1">
    <source>
        <dbReference type="EMBL" id="PFH47294.1"/>
    </source>
</evidence>
<protein>
    <submittedName>
        <fullName evidence="1">Uncharacterized protein</fullName>
    </submittedName>
</protein>